<reference evidence="1 2" key="1">
    <citation type="journal article" date="2021" name="Microbiol. Resour. Announc.">
        <title>Complete Genome Sequences of Two Rhodococcus sp. Strains with Large and Linear Chromosomes, Isolated from Apple Rhizosphere.</title>
        <authorList>
            <person name="Benning S."/>
            <person name="Brugnone N."/>
            <person name="Siani R."/>
            <person name="Kublik S."/>
            <person name="Schloter M."/>
            <person name="Rad V."/>
        </authorList>
    </citation>
    <scope>NUCLEOTIDE SEQUENCE [LARGE SCALE GENOMIC DNA]</scope>
    <source>
        <strain evidence="1 2">R79</strain>
    </source>
</reference>
<name>A0A974ZW96_9NOCA</name>
<sequence length="113" mass="12235">MYVEVTPPGPPTVREPDDFHRLSIVATNSGQAPSSVLDALLSVNLAVTGSTLDAVKLDVAALREAARSAHPTTPTPQWEHSFDAMLDYAQHKGWFEPNAGTVAAHIEWMEATR</sequence>
<reference evidence="1 2" key="2">
    <citation type="journal article" date="2022" name="Arch. Microbiol.">
        <title>Rhodococcus pseudokoreensis sp. nov. isolated from the rhizosphere of young M26 apple rootstocks.</title>
        <authorList>
            <person name="Kampfer P."/>
            <person name="Glaeser S.P."/>
            <person name="Blom J."/>
            <person name="Wolf J."/>
            <person name="Benning S."/>
            <person name="Schloter M."/>
            <person name="Neumann-Schaal M."/>
        </authorList>
    </citation>
    <scope>NUCLEOTIDE SEQUENCE [LARGE SCALE GENOMIC DNA]</scope>
    <source>
        <strain evidence="1 2">R79</strain>
    </source>
</reference>
<gene>
    <name evidence="1" type="ORF">JWS13_31135</name>
</gene>
<protein>
    <submittedName>
        <fullName evidence="1">Uncharacterized protein</fullName>
    </submittedName>
</protein>
<dbReference type="EMBL" id="CP070619">
    <property type="protein sequence ID" value="QSE92740.1"/>
    <property type="molecule type" value="Genomic_DNA"/>
</dbReference>
<keyword evidence="2" id="KW-1185">Reference proteome</keyword>
<dbReference type="Proteomes" id="UP000662986">
    <property type="component" value="Chromosome"/>
</dbReference>
<organism evidence="1 2">
    <name type="scientific">Rhodococcus pseudokoreensis</name>
    <dbReference type="NCBI Taxonomy" id="2811421"/>
    <lineage>
        <taxon>Bacteria</taxon>
        <taxon>Bacillati</taxon>
        <taxon>Actinomycetota</taxon>
        <taxon>Actinomycetes</taxon>
        <taxon>Mycobacteriales</taxon>
        <taxon>Nocardiaceae</taxon>
        <taxon>Rhodococcus</taxon>
    </lineage>
</organism>
<dbReference type="RefSeq" id="WP_061698660.1">
    <property type="nucleotide sequence ID" value="NZ_CP070619.1"/>
</dbReference>
<proteinExistence type="predicted"/>
<accession>A0A974ZW96</accession>
<evidence type="ECO:0000313" key="1">
    <source>
        <dbReference type="EMBL" id="QSE92740.1"/>
    </source>
</evidence>
<evidence type="ECO:0000313" key="2">
    <source>
        <dbReference type="Proteomes" id="UP000662986"/>
    </source>
</evidence>